<feature type="chain" id="PRO_5038706879" description="Peptidoglycan binding protein" evidence="2">
    <location>
        <begin position="20"/>
        <end position="284"/>
    </location>
</feature>
<sequence>MTLPRRSFLGLVTTSPVLALPPQAAGARAPAVPAQQAGTAVVDMEAVVKAAQWDPAKSGTGTVVGAGPSVRLVEAALRDRGLLEPGYVNGHFGTRTLAAYATWQERLGFTGLAATGLPGRASLARLGEGRFTLSRVISPGTRTTHQGFPVGTRTLAMLRAAQSRCGLTFTVEQGSYSPAIDPTSAGTHDGGGALDLDAERIPAARRGAAVTALREVGFAAWLRTPAQGNWPLHIHAVAISDTDLSTPAQKQVGAYYEGRDGLANAQPDDGPRVPRTTYEEYLRR</sequence>
<evidence type="ECO:0008006" key="5">
    <source>
        <dbReference type="Google" id="ProtNLM"/>
    </source>
</evidence>
<feature type="signal peptide" evidence="2">
    <location>
        <begin position="1"/>
        <end position="19"/>
    </location>
</feature>
<dbReference type="RefSeq" id="WP_211291195.1">
    <property type="nucleotide sequence ID" value="NZ_PTJD01000013.1"/>
</dbReference>
<protein>
    <recommendedName>
        <fullName evidence="5">Peptidoglycan binding protein</fullName>
    </recommendedName>
</protein>
<feature type="region of interest" description="Disordered" evidence="1">
    <location>
        <begin position="259"/>
        <end position="284"/>
    </location>
</feature>
<dbReference type="EMBL" id="PTJD01000013">
    <property type="protein sequence ID" value="PPK92623.1"/>
    <property type="molecule type" value="Genomic_DNA"/>
</dbReference>
<comment type="caution">
    <text evidence="3">The sequence shown here is derived from an EMBL/GenBank/DDBJ whole genome shotgun (WGS) entry which is preliminary data.</text>
</comment>
<keyword evidence="2" id="KW-0732">Signal</keyword>
<dbReference type="InterPro" id="IPR006311">
    <property type="entry name" value="TAT_signal"/>
</dbReference>
<evidence type="ECO:0000313" key="3">
    <source>
        <dbReference type="EMBL" id="PPK92623.1"/>
    </source>
</evidence>
<feature type="compositionally biased region" description="Basic and acidic residues" evidence="1">
    <location>
        <begin position="269"/>
        <end position="284"/>
    </location>
</feature>
<evidence type="ECO:0000256" key="1">
    <source>
        <dbReference type="SAM" id="MobiDB-lite"/>
    </source>
</evidence>
<dbReference type="InterPro" id="IPR036365">
    <property type="entry name" value="PGBD-like_sf"/>
</dbReference>
<dbReference type="PROSITE" id="PS51318">
    <property type="entry name" value="TAT"/>
    <property type="match status" value="1"/>
</dbReference>
<keyword evidence="4" id="KW-1185">Reference proteome</keyword>
<dbReference type="SUPFAM" id="SSF47090">
    <property type="entry name" value="PGBD-like"/>
    <property type="match status" value="1"/>
</dbReference>
<name>A0A2S6IEK3_9ACTN</name>
<reference evidence="3 4" key="1">
    <citation type="submission" date="2018-02" db="EMBL/GenBank/DDBJ databases">
        <title>Genomic Encyclopedia of Archaeal and Bacterial Type Strains, Phase II (KMG-II): from individual species to whole genera.</title>
        <authorList>
            <person name="Goeker M."/>
        </authorList>
    </citation>
    <scope>NUCLEOTIDE SEQUENCE [LARGE SCALE GENOMIC DNA]</scope>
    <source>
        <strain evidence="3 4">DSM 22857</strain>
    </source>
</reference>
<proteinExistence type="predicted"/>
<dbReference type="InterPro" id="IPR036366">
    <property type="entry name" value="PGBDSf"/>
</dbReference>
<gene>
    <name evidence="3" type="ORF">CLV92_11352</name>
</gene>
<organism evidence="3 4">
    <name type="scientific">Kineococcus xinjiangensis</name>
    <dbReference type="NCBI Taxonomy" id="512762"/>
    <lineage>
        <taxon>Bacteria</taxon>
        <taxon>Bacillati</taxon>
        <taxon>Actinomycetota</taxon>
        <taxon>Actinomycetes</taxon>
        <taxon>Kineosporiales</taxon>
        <taxon>Kineosporiaceae</taxon>
        <taxon>Kineococcus</taxon>
    </lineage>
</organism>
<evidence type="ECO:0000313" key="4">
    <source>
        <dbReference type="Proteomes" id="UP000239485"/>
    </source>
</evidence>
<dbReference type="AlphaFoldDB" id="A0A2S6IEK3"/>
<dbReference type="Proteomes" id="UP000239485">
    <property type="component" value="Unassembled WGS sequence"/>
</dbReference>
<dbReference type="Gene3D" id="1.10.101.10">
    <property type="entry name" value="PGBD-like superfamily/PGBD"/>
    <property type="match status" value="1"/>
</dbReference>
<evidence type="ECO:0000256" key="2">
    <source>
        <dbReference type="SAM" id="SignalP"/>
    </source>
</evidence>
<accession>A0A2S6IEK3</accession>